<evidence type="ECO:0000313" key="19">
    <source>
        <dbReference type="Proteomes" id="UP000070121"/>
    </source>
</evidence>
<feature type="compositionally biased region" description="Acidic residues" evidence="17">
    <location>
        <begin position="616"/>
        <end position="630"/>
    </location>
</feature>
<feature type="compositionally biased region" description="Low complexity" evidence="17">
    <location>
        <begin position="35"/>
        <end position="48"/>
    </location>
</feature>
<dbReference type="Gene3D" id="1.10.630.10">
    <property type="entry name" value="Cytochrome P450"/>
    <property type="match status" value="1"/>
</dbReference>
<feature type="compositionally biased region" description="Low complexity" evidence="17">
    <location>
        <begin position="99"/>
        <end position="110"/>
    </location>
</feature>
<comment type="cofactor">
    <cofactor evidence="1 16">
        <name>heme</name>
        <dbReference type="ChEBI" id="CHEBI:30413"/>
    </cofactor>
</comment>
<evidence type="ECO:0000256" key="15">
    <source>
        <dbReference type="ARBA" id="ARBA00082391"/>
    </source>
</evidence>
<feature type="compositionally biased region" description="Polar residues" evidence="17">
    <location>
        <begin position="528"/>
        <end position="540"/>
    </location>
</feature>
<evidence type="ECO:0000313" key="18">
    <source>
        <dbReference type="EMBL" id="KXH52304.1"/>
    </source>
</evidence>
<dbReference type="GO" id="GO:0018664">
    <property type="term" value="F:benzoate 4-monooxygenase activity"/>
    <property type="evidence" value="ECO:0007669"/>
    <property type="project" value="UniProtKB-EC"/>
</dbReference>
<dbReference type="PROSITE" id="PS00086">
    <property type="entry name" value="CYTOCHROME_P450"/>
    <property type="match status" value="1"/>
</dbReference>
<name>A0A135TVV1_9PEZI</name>
<feature type="region of interest" description="Disordered" evidence="17">
    <location>
        <begin position="595"/>
        <end position="740"/>
    </location>
</feature>
<organism evidence="18 19">
    <name type="scientific">Colletotrichum salicis</name>
    <dbReference type="NCBI Taxonomy" id="1209931"/>
    <lineage>
        <taxon>Eukaryota</taxon>
        <taxon>Fungi</taxon>
        <taxon>Dikarya</taxon>
        <taxon>Ascomycota</taxon>
        <taxon>Pezizomycotina</taxon>
        <taxon>Sordariomycetes</taxon>
        <taxon>Hypocreomycetidae</taxon>
        <taxon>Glomerellales</taxon>
        <taxon>Glomerellaceae</taxon>
        <taxon>Colletotrichum</taxon>
        <taxon>Colletotrichum acutatum species complex</taxon>
    </lineage>
</organism>
<evidence type="ECO:0000256" key="7">
    <source>
        <dbReference type="ARBA" id="ARBA00023004"/>
    </source>
</evidence>
<evidence type="ECO:0000256" key="12">
    <source>
        <dbReference type="ARBA" id="ARBA00066552"/>
    </source>
</evidence>
<dbReference type="InterPro" id="IPR017972">
    <property type="entry name" value="Cyt_P450_CS"/>
</dbReference>
<gene>
    <name evidence="18" type="ORF">CSAL01_06045</name>
</gene>
<dbReference type="GO" id="GO:0016020">
    <property type="term" value="C:membrane"/>
    <property type="evidence" value="ECO:0007669"/>
    <property type="project" value="UniProtKB-SubCell"/>
</dbReference>
<dbReference type="CDD" id="cd11061">
    <property type="entry name" value="CYP67-like"/>
    <property type="match status" value="1"/>
</dbReference>
<keyword evidence="7 16" id="KW-0408">Iron</keyword>
<evidence type="ECO:0000256" key="6">
    <source>
        <dbReference type="ARBA" id="ARBA00023002"/>
    </source>
</evidence>
<feature type="compositionally biased region" description="Polar residues" evidence="17">
    <location>
        <begin position="315"/>
        <end position="328"/>
    </location>
</feature>
<dbReference type="InterPro" id="IPR036396">
    <property type="entry name" value="Cyt_P450_sf"/>
</dbReference>
<evidence type="ECO:0000256" key="8">
    <source>
        <dbReference type="ARBA" id="ARBA00023033"/>
    </source>
</evidence>
<comment type="catalytic activity">
    <reaction evidence="11">
        <text>benzoate + reduced [NADPH--hemoprotein reductase] + O2 = 4-hydroxybenzoate + oxidized [NADPH--hemoprotein reductase] + H2O + H(+)</text>
        <dbReference type="Rhea" id="RHEA:18033"/>
        <dbReference type="Rhea" id="RHEA-COMP:11964"/>
        <dbReference type="Rhea" id="RHEA-COMP:11965"/>
        <dbReference type="ChEBI" id="CHEBI:15377"/>
        <dbReference type="ChEBI" id="CHEBI:15378"/>
        <dbReference type="ChEBI" id="CHEBI:15379"/>
        <dbReference type="ChEBI" id="CHEBI:16150"/>
        <dbReference type="ChEBI" id="CHEBI:17879"/>
        <dbReference type="ChEBI" id="CHEBI:57618"/>
        <dbReference type="ChEBI" id="CHEBI:58210"/>
        <dbReference type="EC" id="1.14.14.92"/>
    </reaction>
</comment>
<dbReference type="InterPro" id="IPR002401">
    <property type="entry name" value="Cyt_P450_E_grp-I"/>
</dbReference>
<evidence type="ECO:0000256" key="9">
    <source>
        <dbReference type="ARBA" id="ARBA00023136"/>
    </source>
</evidence>
<dbReference type="PANTHER" id="PTHR24305:SF29">
    <property type="entry name" value="BENZOATE-PARA-HYDROXYLASE"/>
    <property type="match status" value="1"/>
</dbReference>
<dbReference type="PANTHER" id="PTHR24305">
    <property type="entry name" value="CYTOCHROME P450"/>
    <property type="match status" value="1"/>
</dbReference>
<dbReference type="InterPro" id="IPR001128">
    <property type="entry name" value="Cyt_P450"/>
</dbReference>
<accession>A0A135TVV1</accession>
<dbReference type="STRING" id="1209931.A0A135TVV1"/>
<evidence type="ECO:0000256" key="10">
    <source>
        <dbReference type="ARBA" id="ARBA00023180"/>
    </source>
</evidence>
<dbReference type="EC" id="1.14.14.92" evidence="12"/>
<evidence type="ECO:0000256" key="11">
    <source>
        <dbReference type="ARBA" id="ARBA00050706"/>
    </source>
</evidence>
<dbReference type="OrthoDB" id="3941134at2759"/>
<keyword evidence="9" id="KW-0472">Membrane</keyword>
<dbReference type="FunFam" id="1.10.630.10:FF:000053">
    <property type="entry name" value="Cytochrome P450 benzoate 4-monooxygenase"/>
    <property type="match status" value="1"/>
</dbReference>
<dbReference type="GO" id="GO:0020037">
    <property type="term" value="F:heme binding"/>
    <property type="evidence" value="ECO:0007669"/>
    <property type="project" value="InterPro"/>
</dbReference>
<feature type="region of interest" description="Disordered" evidence="17">
    <location>
        <begin position="1"/>
        <end position="158"/>
    </location>
</feature>
<feature type="compositionally biased region" description="Polar residues" evidence="17">
    <location>
        <begin position="634"/>
        <end position="658"/>
    </location>
</feature>
<comment type="caution">
    <text evidence="18">The sequence shown here is derived from an EMBL/GenBank/DDBJ whole genome shotgun (WGS) entry which is preliminary data.</text>
</comment>
<sequence>MDDPWGSPWASTDNTNAPSTSPSKTIIEPPPPAFLSTPSNLNLPSSQSAWLDDDAFGDWASPDAGQATNASPWTWGNDATPIEGLAPSYEPRPRRKSSTPRWPRSRSPSPGLRPPITPNTAPHMASPGQPSPDPWANHVSTYTKDDPEPLADLPQIPDAPPLVLEQAQIGLGLTNPPNGFEKEFIAHAPITTQFAESLTEPSHEYLQFSDTPIFDRFPTTPEQDRDAAHSSASASSDNDDENDDQTDARHADSPITSIEDNALPKPAQRKASGKVLELVEMYDGIDKRTTNSPERAPSLRRSVSREPGADPEDLQSGQETTKDGSATGDQEHPESRDTTGSTAVGSIEQGSKVGEDPVKIDKPTCPDHEPFMVDLQHLECLLPDTTLDPSISPEDVPDRIIHDSFASISERKMWYRLSRHESLRKHNAGDDDNYVRINWTNSTLRQETLKTVRRWIEEDSFGGRPFRGGLARNAGGKSFGWDSTTAASPVDLDRVFGRKAKRKASIHRPTHSISGLPSLSAAPILPGSTGSTPAIGQGNDNWEGLATFGWSSGPGDIKPTTGTAIQNPQAQGIPLPLAFTGFDNAPKSHASLPAFLKPIAPTPPPASNTTSLKEVEDADADADAEDDEWGDMVSPTTAEATDSTSLPKTSWDSFSTNPLAEVTSMPPPDAFLTSSHPGADALRTGNNKENDSRNKSGLWDIGNVISSPAPASTSSAAAGVPQSQNGPPSPSVTSTYTFRPASTVKRPANISIAATLNDPPDPLLSGITGVSAGGPAETPRTTGFQTPSTALPPKTSTEDYDFVQQFLVLTSLLRIFERWTSFIHDEKSLTMAILELLITPWAPALLLVGVAVYYLYPFFVTFGSLRGIPAPFPAQFTNLWLLSVVRRGTRYLTVDEIHKKMGPVVRIQPNHVSIADDEAIQAIYGHGNGFLKADFYDAFVSIRRGLFNTRDRHEHSRKRKIVSHTFSVKSIGQFEPYMHENLVLFVQKWDELAKNNPAGATIDCLKWFNYLAFDIIGDLAFGAPFGMLASGADIAEVRESPNSPPIYAPAIEILNRRGEVSATLGIMPELKPWAKYIPDPFFSQGLEAVQNLAGMAIARVKARLDNPPDIDRLDLLARLMEGRDDKGEPLGREELTAEALTQLIAGSDTTSNSSCALLYHAARTPGVLEKLQKELDEAISPTVDVPTYEMIKDLPYLAMVIDETLRYHSTSGIGLPRQIPENSPGVTIRGHFFPPGTVLSVPSYTMHHSKEIWGPDADDFRPERWESLTPRQKNAFIPFSTGPRACVGRNVAEMEMKLIVATWARRYKVELRQEIMETNEGFLRKPLALDINIKRR</sequence>
<evidence type="ECO:0000256" key="3">
    <source>
        <dbReference type="ARBA" id="ARBA00010617"/>
    </source>
</evidence>
<dbReference type="Proteomes" id="UP000070121">
    <property type="component" value="Unassembled WGS sequence"/>
</dbReference>
<dbReference type="SUPFAM" id="SSF48264">
    <property type="entry name" value="Cytochrome P450"/>
    <property type="match status" value="1"/>
</dbReference>
<feature type="region of interest" description="Disordered" evidence="17">
    <location>
        <begin position="524"/>
        <end position="568"/>
    </location>
</feature>
<feature type="compositionally biased region" description="Basic and acidic residues" evidence="17">
    <location>
        <begin position="353"/>
        <end position="362"/>
    </location>
</feature>
<comment type="similarity">
    <text evidence="3">Belongs to the cytochrome P450 family.</text>
</comment>
<evidence type="ECO:0000256" key="14">
    <source>
        <dbReference type="ARBA" id="ARBA00081895"/>
    </source>
</evidence>
<dbReference type="PRINTS" id="PR00385">
    <property type="entry name" value="P450"/>
</dbReference>
<evidence type="ECO:0000256" key="4">
    <source>
        <dbReference type="ARBA" id="ARBA00022617"/>
    </source>
</evidence>
<keyword evidence="8" id="KW-0503">Monooxygenase</keyword>
<protein>
    <recommendedName>
        <fullName evidence="13">Benzoate 4-monooxygenase bphA</fullName>
        <ecNumber evidence="12">1.14.14.92</ecNumber>
    </recommendedName>
    <alternativeName>
        <fullName evidence="14">Benzoate-para-hydroxylase A</fullName>
    </alternativeName>
    <alternativeName>
        <fullName evidence="15">Cytochrome P450 monooxygenase cyp53A1</fullName>
    </alternativeName>
</protein>
<comment type="subcellular location">
    <subcellularLocation>
        <location evidence="2">Membrane</location>
    </subcellularLocation>
</comment>
<evidence type="ECO:0000256" key="16">
    <source>
        <dbReference type="PIRSR" id="PIRSR602401-1"/>
    </source>
</evidence>
<feature type="compositionally biased region" description="Polar residues" evidence="17">
    <location>
        <begin position="721"/>
        <end position="737"/>
    </location>
</feature>
<dbReference type="PRINTS" id="PR00463">
    <property type="entry name" value="EP450I"/>
</dbReference>
<evidence type="ECO:0000256" key="2">
    <source>
        <dbReference type="ARBA" id="ARBA00004370"/>
    </source>
</evidence>
<dbReference type="InterPro" id="IPR050121">
    <property type="entry name" value="Cytochrome_P450_monoxygenase"/>
</dbReference>
<dbReference type="GO" id="GO:0005506">
    <property type="term" value="F:iron ion binding"/>
    <property type="evidence" value="ECO:0007669"/>
    <property type="project" value="InterPro"/>
</dbReference>
<evidence type="ECO:0000256" key="13">
    <source>
        <dbReference type="ARBA" id="ARBA00072826"/>
    </source>
</evidence>
<evidence type="ECO:0000256" key="5">
    <source>
        <dbReference type="ARBA" id="ARBA00022723"/>
    </source>
</evidence>
<dbReference type="Pfam" id="PF00067">
    <property type="entry name" value="p450"/>
    <property type="match status" value="1"/>
</dbReference>
<dbReference type="EMBL" id="JFFI01001864">
    <property type="protein sequence ID" value="KXH52304.1"/>
    <property type="molecule type" value="Genomic_DNA"/>
</dbReference>
<feature type="binding site" description="axial binding residue" evidence="16">
    <location>
        <position position="1286"/>
    </location>
    <ligand>
        <name>heme</name>
        <dbReference type="ChEBI" id="CHEBI:30413"/>
    </ligand>
    <ligandPart>
        <name>Fe</name>
        <dbReference type="ChEBI" id="CHEBI:18248"/>
    </ligandPart>
</feature>
<keyword evidence="5 16" id="KW-0479">Metal-binding</keyword>
<feature type="compositionally biased region" description="Polar residues" evidence="17">
    <location>
        <begin position="9"/>
        <end position="24"/>
    </location>
</feature>
<feature type="compositionally biased region" description="Low complexity" evidence="17">
    <location>
        <begin position="706"/>
        <end position="718"/>
    </location>
</feature>
<feature type="region of interest" description="Disordered" evidence="17">
    <location>
        <begin position="195"/>
        <end position="271"/>
    </location>
</feature>
<evidence type="ECO:0000256" key="1">
    <source>
        <dbReference type="ARBA" id="ARBA00001971"/>
    </source>
</evidence>
<reference evidence="18 19" key="1">
    <citation type="submission" date="2014-02" db="EMBL/GenBank/DDBJ databases">
        <title>The genome sequence of Colletotrichum salicis CBS 607.94.</title>
        <authorList>
            <person name="Baroncelli R."/>
            <person name="Thon M.R."/>
        </authorList>
    </citation>
    <scope>NUCLEOTIDE SEQUENCE [LARGE SCALE GENOMIC DNA]</scope>
    <source>
        <strain evidence="18 19">CBS 607.94</strain>
    </source>
</reference>
<keyword evidence="6" id="KW-0560">Oxidoreductase</keyword>
<keyword evidence="4 16" id="KW-0349">Heme</keyword>
<keyword evidence="10" id="KW-0325">Glycoprotein</keyword>
<feature type="region of interest" description="Disordered" evidence="17">
    <location>
        <begin position="286"/>
        <end position="362"/>
    </location>
</feature>
<evidence type="ECO:0000256" key="17">
    <source>
        <dbReference type="SAM" id="MobiDB-lite"/>
    </source>
</evidence>
<keyword evidence="19" id="KW-1185">Reference proteome</keyword>
<proteinExistence type="inferred from homology"/>